<dbReference type="NCBIfam" id="NF005231">
    <property type="entry name" value="PRK06732.1"/>
    <property type="match status" value="1"/>
</dbReference>
<reference evidence="3" key="1">
    <citation type="submission" date="2016-09" db="EMBL/GenBank/DDBJ databases">
        <title>Draft genome sequence of a novel species of the family Streptococcaceae isolated from flowers.</title>
        <authorList>
            <person name="Chuah L.-O."/>
            <person name="Yap K.-P."/>
            <person name="Thong K.L."/>
            <person name="Liong M.T."/>
            <person name="Ahmad R."/>
            <person name="Rusul G."/>
        </authorList>
    </citation>
    <scope>NUCLEOTIDE SEQUENCE [LARGE SCALE GENOMIC DNA]</scope>
    <source>
        <strain evidence="3">DF1</strain>
    </source>
</reference>
<dbReference type="GO" id="GO:0016874">
    <property type="term" value="F:ligase activity"/>
    <property type="evidence" value="ECO:0007669"/>
    <property type="project" value="UniProtKB-KW"/>
</dbReference>
<dbReference type="Pfam" id="PF04127">
    <property type="entry name" value="DFP"/>
    <property type="match status" value="2"/>
</dbReference>
<dbReference type="GO" id="GO:0015937">
    <property type="term" value="P:coenzyme A biosynthetic process"/>
    <property type="evidence" value="ECO:0007669"/>
    <property type="project" value="UniProtKB-ARBA"/>
</dbReference>
<dbReference type="InterPro" id="IPR011848">
    <property type="entry name" value="CoaB_strep"/>
</dbReference>
<dbReference type="InterPro" id="IPR007085">
    <property type="entry name" value="DNA/pantothenate-metab_flavo_C"/>
</dbReference>
<dbReference type="STRING" id="1859473.BG261_03830"/>
<dbReference type="RefSeq" id="WP_070792245.1">
    <property type="nucleotide sequence ID" value="NZ_MKIR01000020.1"/>
</dbReference>
<name>A0A1E8GLU2_9LACT</name>
<dbReference type="OrthoDB" id="9802554at2"/>
<dbReference type="AlphaFoldDB" id="A0A1E8GLU2"/>
<dbReference type="EMBL" id="MKIR01000020">
    <property type="protein sequence ID" value="OFI49209.1"/>
    <property type="molecule type" value="Genomic_DNA"/>
</dbReference>
<dbReference type="InterPro" id="IPR035929">
    <property type="entry name" value="CoaB-like_sf"/>
</dbReference>
<comment type="caution">
    <text evidence="2">The sequence shown here is derived from an EMBL/GenBank/DDBJ whole genome shotgun (WGS) entry which is preliminary data.</text>
</comment>
<gene>
    <name evidence="2" type="ORF">BG261_03830</name>
</gene>
<feature type="domain" description="DNA/pantothenate metabolism flavoprotein C-terminal" evidence="1">
    <location>
        <begin position="116"/>
        <end position="223"/>
    </location>
</feature>
<evidence type="ECO:0000313" key="3">
    <source>
        <dbReference type="Proteomes" id="UP000178622"/>
    </source>
</evidence>
<feature type="domain" description="DNA/pantothenate metabolism flavoprotein C-terminal" evidence="1">
    <location>
        <begin position="2"/>
        <end position="97"/>
    </location>
</feature>
<accession>A0A1E8GLU2</accession>
<evidence type="ECO:0000259" key="1">
    <source>
        <dbReference type="Pfam" id="PF04127"/>
    </source>
</evidence>
<proteinExistence type="predicted"/>
<dbReference type="SUPFAM" id="SSF102645">
    <property type="entry name" value="CoaB-like"/>
    <property type="match status" value="1"/>
</dbReference>
<keyword evidence="3" id="KW-1185">Reference proteome</keyword>
<protein>
    <submittedName>
        <fullName evidence="2">Phosphopantothenate--cysteine ligase</fullName>
    </submittedName>
</protein>
<dbReference type="NCBIfam" id="TIGR02114">
    <property type="entry name" value="coaB_strep"/>
    <property type="match status" value="1"/>
</dbReference>
<organism evidence="2 3">
    <name type="scientific">Floricoccus tropicus</name>
    <dbReference type="NCBI Taxonomy" id="1859473"/>
    <lineage>
        <taxon>Bacteria</taxon>
        <taxon>Bacillati</taxon>
        <taxon>Bacillota</taxon>
        <taxon>Bacilli</taxon>
        <taxon>Lactobacillales</taxon>
        <taxon>Streptococcaceae</taxon>
        <taxon>Floricoccus</taxon>
    </lineage>
</organism>
<keyword evidence="2" id="KW-0436">Ligase</keyword>
<evidence type="ECO:0000313" key="2">
    <source>
        <dbReference type="EMBL" id="OFI49209.1"/>
    </source>
</evidence>
<dbReference type="Gene3D" id="3.40.50.10300">
    <property type="entry name" value="CoaB-like"/>
    <property type="match status" value="1"/>
</dbReference>
<sequence length="234" mass="25890">MKVLITSGGTTENIDKVRGITNFATGSLGKIIAEKYIEDGHFVILLAGKNAKLPDPSDNLKIISISDTQSLDENMAKYVPQVDIVIHSMAVSDYSPIYMTDFGEVATSNDLNEFLNMKNSSKKISSKSDYQVLFLKKNPKIISKIKEYNQDVILVGFKLLVGVSKKELFSVARTSLNKNKADYIFANDLEDIFDGQHIGYLVDENGEKIAHTKSEIADLIFTTTLQKLKGEANG</sequence>
<dbReference type="Proteomes" id="UP000178622">
    <property type="component" value="Unassembled WGS sequence"/>
</dbReference>